<reference evidence="3 4" key="1">
    <citation type="submission" date="2018-08" db="EMBL/GenBank/DDBJ databases">
        <title>A genome reference for cultivated species of the human gut microbiota.</title>
        <authorList>
            <person name="Zou Y."/>
            <person name="Xue W."/>
            <person name="Luo G."/>
        </authorList>
    </citation>
    <scope>NUCLEOTIDE SEQUENCE [LARGE SCALE GENOMIC DNA]</scope>
    <source>
        <strain evidence="3 4">AF24-2</strain>
    </source>
</reference>
<dbReference type="AlphaFoldDB" id="A0A412G8D3"/>
<feature type="domain" description="DUF6965" evidence="1">
    <location>
        <begin position="10"/>
        <end position="75"/>
    </location>
</feature>
<comment type="caution">
    <text evidence="3">The sequence shown here is derived from an EMBL/GenBank/DDBJ whole genome shotgun (WGS) entry which is preliminary data.</text>
</comment>
<dbReference type="RefSeq" id="WP_007567872.1">
    <property type="nucleotide sequence ID" value="NZ_CABKNL010000053.1"/>
</dbReference>
<reference evidence="2" key="3">
    <citation type="submission" date="2021-09" db="EMBL/GenBank/DDBJ databases">
        <authorList>
            <person name="Gilroy R."/>
        </authorList>
    </citation>
    <scope>NUCLEOTIDE SEQUENCE</scope>
    <source>
        <strain evidence="2">CHK165-8395</strain>
    </source>
</reference>
<evidence type="ECO:0000313" key="2">
    <source>
        <dbReference type="EMBL" id="HJF07890.1"/>
    </source>
</evidence>
<keyword evidence="4" id="KW-1185">Reference proteome</keyword>
<dbReference type="InterPro" id="IPR054238">
    <property type="entry name" value="DUF6965"/>
</dbReference>
<evidence type="ECO:0000313" key="4">
    <source>
        <dbReference type="Proteomes" id="UP000285864"/>
    </source>
</evidence>
<dbReference type="Proteomes" id="UP000718012">
    <property type="component" value="Unassembled WGS sequence"/>
</dbReference>
<evidence type="ECO:0000313" key="3">
    <source>
        <dbReference type="EMBL" id="RGR89907.1"/>
    </source>
</evidence>
<accession>A0A412G8D3</accession>
<name>A0A412G8D3_9BACT</name>
<dbReference type="Pfam" id="PF22292">
    <property type="entry name" value="DUF6965"/>
    <property type="match status" value="1"/>
</dbReference>
<sequence>MEERKIYKKEELKALKDWFANQDLPQGLQVDKATNIPNLKETVARLFDQAEACFENPKMQGCLILLENIKAKLES</sequence>
<protein>
    <recommendedName>
        <fullName evidence="1">DUF6965 domain-containing protein</fullName>
    </recommendedName>
</protein>
<reference evidence="2" key="2">
    <citation type="journal article" date="2021" name="PeerJ">
        <title>Extensive microbial diversity within the chicken gut microbiome revealed by metagenomics and culture.</title>
        <authorList>
            <person name="Gilroy R."/>
            <person name="Ravi A."/>
            <person name="Getino M."/>
            <person name="Pursley I."/>
            <person name="Horton D.L."/>
            <person name="Alikhan N.F."/>
            <person name="Baker D."/>
            <person name="Gharbi K."/>
            <person name="Hall N."/>
            <person name="Watson M."/>
            <person name="Adriaenssens E.M."/>
            <person name="Foster-Nyarko E."/>
            <person name="Jarju S."/>
            <person name="Secka A."/>
            <person name="Antonio M."/>
            <person name="Oren A."/>
            <person name="Chaudhuri R.R."/>
            <person name="La Ragione R."/>
            <person name="Hildebrand F."/>
            <person name="Pallen M.J."/>
        </authorList>
    </citation>
    <scope>NUCLEOTIDE SEQUENCE</scope>
    <source>
        <strain evidence="2">CHK165-8395</strain>
    </source>
</reference>
<dbReference type="EMBL" id="DYXD01000154">
    <property type="protein sequence ID" value="HJF07890.1"/>
    <property type="molecule type" value="Genomic_DNA"/>
</dbReference>
<organism evidence="3 4">
    <name type="scientific">Phocaeicola coprocola</name>
    <dbReference type="NCBI Taxonomy" id="310298"/>
    <lineage>
        <taxon>Bacteria</taxon>
        <taxon>Pseudomonadati</taxon>
        <taxon>Bacteroidota</taxon>
        <taxon>Bacteroidia</taxon>
        <taxon>Bacteroidales</taxon>
        <taxon>Bacteroidaceae</taxon>
        <taxon>Phocaeicola</taxon>
    </lineage>
</organism>
<dbReference type="Proteomes" id="UP000285864">
    <property type="component" value="Unassembled WGS sequence"/>
</dbReference>
<evidence type="ECO:0000259" key="1">
    <source>
        <dbReference type="Pfam" id="PF22292"/>
    </source>
</evidence>
<proteinExistence type="predicted"/>
<gene>
    <name evidence="3" type="ORF">DWY20_13940</name>
    <name evidence="2" type="ORF">K8U81_06830</name>
</gene>
<dbReference type="EMBL" id="QRUU01000099">
    <property type="protein sequence ID" value="RGR89907.1"/>
    <property type="molecule type" value="Genomic_DNA"/>
</dbReference>